<gene>
    <name evidence="3" type="ORF">MGG_03623</name>
</gene>
<dbReference type="CDD" id="cd00067">
    <property type="entry name" value="GAL4"/>
    <property type="match status" value="1"/>
</dbReference>
<dbReference type="KEGG" id="mgr:MGG_03623"/>
<keyword evidence="1" id="KW-0539">Nucleus</keyword>
<sequence>MLTSGLDSHRRKQEKEPPPPPPMLATKASTFTHRSSVAYTTCRDRHVHCDGTRPCCTHCSSEARVCEYTPSRRGGLTRAELAARRAAKDRPSSTTGVRCCNDAGSLPGRRRAAATAVAVANTSTVTTPSSYHRDVWAHVLSNKARRGELEPLLACMRFIGSLYAKSDQATELGESVRLDIHTRGDLNPDPALAQCRLLYSIGTYWCGDRDTSRREMDAALGIAIGLGMHCREFTIENSGSGEDPSIYTWLMRGYAAIRKKPTFATRNVHITADLPCEEREYESGTIPTPKTLDEFDSREFSPENHVYSSFAYLIGATARDS</sequence>
<dbReference type="SUPFAM" id="SSF57701">
    <property type="entry name" value="Zn2/Cys6 DNA-binding domain"/>
    <property type="match status" value="1"/>
</dbReference>
<dbReference type="EMBL" id="CM001234">
    <property type="protein sequence ID" value="EHA49949.1"/>
    <property type="molecule type" value="Genomic_DNA"/>
</dbReference>
<proteinExistence type="predicted"/>
<reference evidence="3 4" key="1">
    <citation type="journal article" date="2005" name="Nature">
        <title>The genome sequence of the rice blast fungus Magnaporthe grisea.</title>
        <authorList>
            <person name="Dean R.A."/>
            <person name="Talbot N.J."/>
            <person name="Ebbole D.J."/>
            <person name="Farman M.L."/>
            <person name="Mitchell T.K."/>
            <person name="Orbach M.J."/>
            <person name="Thon M."/>
            <person name="Kulkarni R."/>
            <person name="Xu J.R."/>
            <person name="Pan H."/>
            <person name="Read N.D."/>
            <person name="Lee Y.H."/>
            <person name="Carbone I."/>
            <person name="Brown D."/>
            <person name="Oh Y.Y."/>
            <person name="Donofrio N."/>
            <person name="Jeong J.S."/>
            <person name="Soanes D.M."/>
            <person name="Djonovic S."/>
            <person name="Kolomiets E."/>
            <person name="Rehmeyer C."/>
            <person name="Li W."/>
            <person name="Harding M."/>
            <person name="Kim S."/>
            <person name="Lebrun M.H."/>
            <person name="Bohnert H."/>
            <person name="Coughlan S."/>
            <person name="Butler J."/>
            <person name="Calvo S."/>
            <person name="Ma L.J."/>
            <person name="Nicol R."/>
            <person name="Purcell S."/>
            <person name="Nusbaum C."/>
            <person name="Galagan J.E."/>
            <person name="Birren B.W."/>
        </authorList>
    </citation>
    <scope>NUCLEOTIDE SEQUENCE [LARGE SCALE GENOMIC DNA]</scope>
    <source>
        <strain evidence="4">70-15 / ATCC MYA-4617 / FGSC 8958</strain>
    </source>
</reference>
<evidence type="ECO:0000256" key="2">
    <source>
        <dbReference type="SAM" id="MobiDB-lite"/>
    </source>
</evidence>
<keyword evidence="4" id="KW-1185">Reference proteome</keyword>
<dbReference type="InParanoid" id="G4N736"/>
<dbReference type="OrthoDB" id="5226606at2759"/>
<dbReference type="InterPro" id="IPR001138">
    <property type="entry name" value="Zn2Cys6_DnaBD"/>
</dbReference>
<dbReference type="GO" id="GO:0008270">
    <property type="term" value="F:zinc ion binding"/>
    <property type="evidence" value="ECO:0007669"/>
    <property type="project" value="InterPro"/>
</dbReference>
<dbReference type="Gene3D" id="4.10.240.10">
    <property type="entry name" value="Zn(2)-C6 fungal-type DNA-binding domain"/>
    <property type="match status" value="1"/>
</dbReference>
<dbReference type="VEuPathDB" id="FungiDB:MGG_03623"/>
<dbReference type="InterPro" id="IPR036864">
    <property type="entry name" value="Zn2-C6_fun-type_DNA-bd_sf"/>
</dbReference>
<name>G4N736_PYRO7</name>
<dbReference type="eggNOG" id="ENOG502RF8N">
    <property type="taxonomic scope" value="Eukaryota"/>
</dbReference>
<feature type="region of interest" description="Disordered" evidence="2">
    <location>
        <begin position="1"/>
        <end position="27"/>
    </location>
</feature>
<dbReference type="RefSeq" id="XP_003716268.1">
    <property type="nucleotide sequence ID" value="XM_003716220.1"/>
</dbReference>
<organism evidence="3 4">
    <name type="scientific">Pyricularia oryzae (strain 70-15 / ATCC MYA-4617 / FGSC 8958)</name>
    <name type="common">Rice blast fungus</name>
    <name type="synonym">Magnaporthe oryzae</name>
    <dbReference type="NCBI Taxonomy" id="242507"/>
    <lineage>
        <taxon>Eukaryota</taxon>
        <taxon>Fungi</taxon>
        <taxon>Dikarya</taxon>
        <taxon>Ascomycota</taxon>
        <taxon>Pezizomycotina</taxon>
        <taxon>Sordariomycetes</taxon>
        <taxon>Sordariomycetidae</taxon>
        <taxon>Magnaporthales</taxon>
        <taxon>Pyriculariaceae</taxon>
        <taxon>Pyricularia</taxon>
    </lineage>
</organism>
<accession>G4N736</accession>
<dbReference type="GeneID" id="2676759"/>
<protein>
    <submittedName>
        <fullName evidence="3">C6 zinc finger domain-containing protein</fullName>
    </submittedName>
</protein>
<dbReference type="AlphaFoldDB" id="G4N736"/>
<evidence type="ECO:0000256" key="1">
    <source>
        <dbReference type="ARBA" id="ARBA00023242"/>
    </source>
</evidence>
<reference key="2">
    <citation type="submission" date="2011-05" db="EMBL/GenBank/DDBJ databases">
        <title>The Genome Sequence of Magnaporthe oryzae 70-15.</title>
        <authorList>
            <consortium name="The Broad Institute Genome Sequencing Platform"/>
            <person name="Ma L.-J."/>
            <person name="Dead R."/>
            <person name="Young S.K."/>
            <person name="Zeng Q."/>
            <person name="Gargeya S."/>
            <person name="Fitzgerald M."/>
            <person name="Haas B."/>
            <person name="Abouelleil A."/>
            <person name="Alvarado L."/>
            <person name="Arachchi H.M."/>
            <person name="Berlin A."/>
            <person name="Brown A."/>
            <person name="Chapman S.B."/>
            <person name="Chen Z."/>
            <person name="Dunbar C."/>
            <person name="Freedman E."/>
            <person name="Gearin G."/>
            <person name="Gellesch M."/>
            <person name="Goldberg J."/>
            <person name="Griggs A."/>
            <person name="Gujja S."/>
            <person name="Heiman D."/>
            <person name="Howarth C."/>
            <person name="Larson L."/>
            <person name="Lui A."/>
            <person name="MacDonald P.J.P."/>
            <person name="Mehta T."/>
            <person name="Montmayeur A."/>
            <person name="Murphy C."/>
            <person name="Neiman D."/>
            <person name="Pearson M."/>
            <person name="Priest M."/>
            <person name="Roberts A."/>
            <person name="Saif S."/>
            <person name="Shea T."/>
            <person name="Shenoy N."/>
            <person name="Sisk P."/>
            <person name="Stolte C."/>
            <person name="Sykes S."/>
            <person name="Yandava C."/>
            <person name="Wortman J."/>
            <person name="Nusbaum C."/>
            <person name="Birren B."/>
        </authorList>
    </citation>
    <scope>NUCLEOTIDE SEQUENCE</scope>
    <source>
        <strain>70-15</strain>
    </source>
</reference>
<dbReference type="HOGENOM" id="CLU_015502_0_0_1"/>
<evidence type="ECO:0000313" key="4">
    <source>
        <dbReference type="Proteomes" id="UP000009058"/>
    </source>
</evidence>
<dbReference type="GO" id="GO:0000981">
    <property type="term" value="F:DNA-binding transcription factor activity, RNA polymerase II-specific"/>
    <property type="evidence" value="ECO:0007669"/>
    <property type="project" value="InterPro"/>
</dbReference>
<dbReference type="Proteomes" id="UP000009058">
    <property type="component" value="Chromosome 4"/>
</dbReference>
<dbReference type="OMA" id="HCREFTI"/>
<dbReference type="PANTHER" id="PTHR47431:SF4">
    <property type="entry name" value="ZN(II)2CYS6 TRANSCRIPTION FACTOR (EUROFUNG)"/>
    <property type="match status" value="1"/>
</dbReference>
<evidence type="ECO:0000313" key="3">
    <source>
        <dbReference type="EMBL" id="EHA49949.1"/>
    </source>
</evidence>
<dbReference type="PANTHER" id="PTHR47431">
    <property type="entry name" value="ZN(II)2CYS6 TRANSCRIPTION FACTOR (EUROFUNG)-RELATED"/>
    <property type="match status" value="1"/>
</dbReference>